<protein>
    <submittedName>
        <fullName evidence="11">Alpha--mannosyltransferase</fullName>
    </submittedName>
</protein>
<reference evidence="11" key="1">
    <citation type="submission" date="2013-08" db="EMBL/GenBank/DDBJ databases">
        <title>Gene expansion shapes genome architecture in the human pathogen Lichtheimia corymbifera: an evolutionary genomics analysis in the ancient terrestrial Mucorales (Mucoromycotina).</title>
        <authorList>
            <person name="Schwartze V.U."/>
            <person name="Winter S."/>
            <person name="Shelest E."/>
            <person name="Marcet-Houben M."/>
            <person name="Horn F."/>
            <person name="Wehner S."/>
            <person name="Hoffmann K."/>
            <person name="Riege K."/>
            <person name="Sammeth M."/>
            <person name="Nowrousian M."/>
            <person name="Valiante V."/>
            <person name="Linde J."/>
            <person name="Jacobsen I.D."/>
            <person name="Marz M."/>
            <person name="Brakhage A.A."/>
            <person name="Gabaldon T."/>
            <person name="Bocker S."/>
            <person name="Voigt K."/>
        </authorList>
    </citation>
    <scope>NUCLEOTIDE SEQUENCE [LARGE SCALE GENOMIC DNA]</scope>
    <source>
        <strain evidence="11">FSU 9682</strain>
    </source>
</reference>
<gene>
    <name evidence="11" type="ORF">LCOR_06281.1</name>
</gene>
<keyword evidence="6" id="KW-0735">Signal-anchor</keyword>
<feature type="transmembrane region" description="Helical" evidence="10">
    <location>
        <begin position="59"/>
        <end position="77"/>
    </location>
</feature>
<dbReference type="Proteomes" id="UP000027586">
    <property type="component" value="Unassembled WGS sequence"/>
</dbReference>
<dbReference type="InterPro" id="IPR022751">
    <property type="entry name" value="Alpha_mannosyltransferase"/>
</dbReference>
<evidence type="ECO:0000256" key="7">
    <source>
        <dbReference type="ARBA" id="ARBA00022989"/>
    </source>
</evidence>
<comment type="caution">
    <text evidence="11">The sequence shown here is derived from an EMBL/GenBank/DDBJ whole genome shotgun (WGS) entry which is preliminary data.</text>
</comment>
<evidence type="ECO:0000256" key="10">
    <source>
        <dbReference type="SAM" id="Phobius"/>
    </source>
</evidence>
<keyword evidence="12" id="KW-1185">Reference proteome</keyword>
<dbReference type="OrthoDB" id="430354at2759"/>
<evidence type="ECO:0000256" key="3">
    <source>
        <dbReference type="ARBA" id="ARBA00022676"/>
    </source>
</evidence>
<dbReference type="GO" id="GO:0005794">
    <property type="term" value="C:Golgi apparatus"/>
    <property type="evidence" value="ECO:0007669"/>
    <property type="project" value="TreeGrafter"/>
</dbReference>
<keyword evidence="4" id="KW-0808">Transferase</keyword>
<evidence type="ECO:0000256" key="8">
    <source>
        <dbReference type="ARBA" id="ARBA00023136"/>
    </source>
</evidence>
<dbReference type="AlphaFoldDB" id="A0A068RYN4"/>
<name>A0A068RYN4_9FUNG</name>
<evidence type="ECO:0000313" key="11">
    <source>
        <dbReference type="EMBL" id="CDH55099.1"/>
    </source>
</evidence>
<dbReference type="VEuPathDB" id="FungiDB:LCOR_06281.1"/>
<evidence type="ECO:0000256" key="4">
    <source>
        <dbReference type="ARBA" id="ARBA00022679"/>
    </source>
</evidence>
<proteinExistence type="inferred from homology"/>
<accession>A0A068RYN4</accession>
<dbReference type="EMBL" id="CBTN010000027">
    <property type="protein sequence ID" value="CDH55099.1"/>
    <property type="molecule type" value="Genomic_DNA"/>
</dbReference>
<keyword evidence="7 10" id="KW-1133">Transmembrane helix</keyword>
<dbReference type="GO" id="GO:0006493">
    <property type="term" value="P:protein O-linked glycosylation"/>
    <property type="evidence" value="ECO:0007669"/>
    <property type="project" value="TreeGrafter"/>
</dbReference>
<sequence length="591" mass="68527">MANGDNVVWAMPALVTQQWGWLAHVTQSSKFQPFIKAHPVPCSFFQSIRLYSSMPKSRLIRIAPLTLLALCLLLLWSQQPYIPAYSKVEQRSPPDLLHVDNDNEHMARQKDHIESKRSVIEPVIHADDDGMEHLRFTHDIAVPVPIKPWTEADMHTMQTALVGQSIVADLLTAPETMPDFKSLTYQQRVFKALFQYFDPLIAKGDIDLESDPQYKDAWSLYRRLEKTLYPWLRPFYNNAFHLTNTTSSRGIVICIGNHQFQYAATTIRAIRQVLKSQLPIQVFYIRDGDLTPTRKLYLETEFENVHTVAVVDRINDQFTKFGGWALKPYAILASSFQEVILMDADTFFFKKPDTLFDDAGYRKTGALFFYDRTLFANWDVGRNWLASFLPTMSSFVRETRWWRLLSAHEQESGVVVIDKKRALLGLLATCKMNDFRERDQVTYKHMHGDKESFWIGFEMVQTPYAFIKSYGAVIGSLDDQPDGSMVCGNQLHLGVDRQPLWWNGGLLRDKNKWPDLYLSFSHYAEGQDWDFQSSCIKDTNHIRELSFTERALTQAYVAIDAQRKEDEELIQQDRWKPREQKVLEPVNSKEL</sequence>
<dbReference type="PANTHER" id="PTHR31392:SF1">
    <property type="entry name" value="ALPHA-1,3-MANNOSYLTRANSFERASE MNN1-RELATED"/>
    <property type="match status" value="1"/>
</dbReference>
<evidence type="ECO:0000256" key="1">
    <source>
        <dbReference type="ARBA" id="ARBA00004606"/>
    </source>
</evidence>
<dbReference type="SUPFAM" id="SSF53448">
    <property type="entry name" value="Nucleotide-diphospho-sugar transferases"/>
    <property type="match status" value="1"/>
</dbReference>
<keyword evidence="3" id="KW-0328">Glycosyltransferase</keyword>
<dbReference type="GO" id="GO:0016020">
    <property type="term" value="C:membrane"/>
    <property type="evidence" value="ECO:0007669"/>
    <property type="project" value="UniProtKB-SubCell"/>
</dbReference>
<keyword evidence="8 10" id="KW-0472">Membrane</keyword>
<dbReference type="Pfam" id="PF11051">
    <property type="entry name" value="Mannosyl_trans3"/>
    <property type="match status" value="2"/>
</dbReference>
<comment type="similarity">
    <text evidence="2">Belongs to the MNN1/MNT family.</text>
</comment>
<comment type="subcellular location">
    <subcellularLocation>
        <location evidence="1">Membrane</location>
        <topology evidence="1">Single-pass type II membrane protein</topology>
    </subcellularLocation>
</comment>
<evidence type="ECO:0000256" key="6">
    <source>
        <dbReference type="ARBA" id="ARBA00022968"/>
    </source>
</evidence>
<organism evidence="11 12">
    <name type="scientific">Lichtheimia corymbifera JMRC:FSU:9682</name>
    <dbReference type="NCBI Taxonomy" id="1263082"/>
    <lineage>
        <taxon>Eukaryota</taxon>
        <taxon>Fungi</taxon>
        <taxon>Fungi incertae sedis</taxon>
        <taxon>Mucoromycota</taxon>
        <taxon>Mucoromycotina</taxon>
        <taxon>Mucoromycetes</taxon>
        <taxon>Mucorales</taxon>
        <taxon>Lichtheimiaceae</taxon>
        <taxon>Lichtheimia</taxon>
    </lineage>
</organism>
<dbReference type="GO" id="GO:0000033">
    <property type="term" value="F:alpha-1,3-mannosyltransferase activity"/>
    <property type="evidence" value="ECO:0007669"/>
    <property type="project" value="TreeGrafter"/>
</dbReference>
<dbReference type="Gene3D" id="3.90.550.10">
    <property type="entry name" value="Spore Coat Polysaccharide Biosynthesis Protein SpsA, Chain A"/>
    <property type="match status" value="1"/>
</dbReference>
<evidence type="ECO:0000256" key="2">
    <source>
        <dbReference type="ARBA" id="ARBA00009105"/>
    </source>
</evidence>
<keyword evidence="5 10" id="KW-0812">Transmembrane</keyword>
<evidence type="ECO:0000313" key="12">
    <source>
        <dbReference type="Proteomes" id="UP000027586"/>
    </source>
</evidence>
<dbReference type="PANTHER" id="PTHR31392">
    <property type="entry name" value="ALPHA-1,3-MANNOSYLTRANSFERASE MNN1-RELATED"/>
    <property type="match status" value="1"/>
</dbReference>
<evidence type="ECO:0000256" key="9">
    <source>
        <dbReference type="ARBA" id="ARBA00023180"/>
    </source>
</evidence>
<dbReference type="InterPro" id="IPR029044">
    <property type="entry name" value="Nucleotide-diphossugar_trans"/>
</dbReference>
<evidence type="ECO:0000256" key="5">
    <source>
        <dbReference type="ARBA" id="ARBA00022692"/>
    </source>
</evidence>
<dbReference type="STRING" id="1263082.A0A068RYN4"/>
<keyword evidence="9" id="KW-0325">Glycoprotein</keyword>